<dbReference type="CDD" id="cd09990">
    <property type="entry name" value="Agmatinase-like"/>
    <property type="match status" value="1"/>
</dbReference>
<dbReference type="PROSITE" id="PS51409">
    <property type="entry name" value="ARGINASE_2"/>
    <property type="match status" value="1"/>
</dbReference>
<sequence>MKGDIKMENKPICYVPGREIPEVFSGVPSFLGLPPIRTKEDLDKSDIVIMGVPWEGINTNGLFTSTEMGTKTIREASVRYGGYLPDYDIDIFDYFTGGDYGDVAVKNGDYDFSFNSIREQYRSILDAGKFPVVFGGDHSITYPLVSEFAKKHKGKIGVIHFDAHMDNMESYGEERYARCSPFYRLYEDENVNPKNIVHFGIRGPRNNPDGLKNAKKFGATVITGMEVKINGVLESIKKAIEIAGEGTEAIYVTVCSDILDVANNPAGPADPCGLTTFELAMALHECGKAKCESFDLVELYPPQDPNNVSSHVATWMTIYLLAGVTKRKFNL</sequence>
<dbReference type="GO" id="GO:0046872">
    <property type="term" value="F:metal ion binding"/>
    <property type="evidence" value="ECO:0007669"/>
    <property type="project" value="UniProtKB-KW"/>
</dbReference>
<dbReference type="EMBL" id="JABFIF010000028">
    <property type="protein sequence ID" value="NOH16935.1"/>
    <property type="molecule type" value="Genomic_DNA"/>
</dbReference>
<protein>
    <submittedName>
        <fullName evidence="5">Agmatinase family protein</fullName>
    </submittedName>
</protein>
<dbReference type="Proteomes" id="UP000528432">
    <property type="component" value="Unassembled WGS sequence"/>
</dbReference>
<keyword evidence="1 3" id="KW-0479">Metal-binding</keyword>
<organism evidence="5 6">
    <name type="scientific">Clostridium cochlearium</name>
    <dbReference type="NCBI Taxonomy" id="1494"/>
    <lineage>
        <taxon>Bacteria</taxon>
        <taxon>Bacillati</taxon>
        <taxon>Bacillota</taxon>
        <taxon>Clostridia</taxon>
        <taxon>Eubacteriales</taxon>
        <taxon>Clostridiaceae</taxon>
        <taxon>Clostridium</taxon>
    </lineage>
</organism>
<evidence type="ECO:0000256" key="2">
    <source>
        <dbReference type="ARBA" id="ARBA00022801"/>
    </source>
</evidence>
<feature type="binding site" evidence="3">
    <location>
        <position position="162"/>
    </location>
    <ligand>
        <name>Mn(2+)</name>
        <dbReference type="ChEBI" id="CHEBI:29035"/>
        <label>1</label>
    </ligand>
</feature>
<evidence type="ECO:0000256" key="1">
    <source>
        <dbReference type="ARBA" id="ARBA00022723"/>
    </source>
</evidence>
<name>A0A7Y4DEI7_CLOCO</name>
<evidence type="ECO:0000256" key="3">
    <source>
        <dbReference type="PIRSR" id="PIRSR036979-1"/>
    </source>
</evidence>
<comment type="cofactor">
    <cofactor evidence="3">
        <name>Mn(2+)</name>
        <dbReference type="ChEBI" id="CHEBI:29035"/>
    </cofactor>
    <text evidence="3">Binds 2 manganese ions per subunit.</text>
</comment>
<proteinExistence type="inferred from homology"/>
<feature type="binding site" evidence="3">
    <location>
        <position position="255"/>
    </location>
    <ligand>
        <name>Mn(2+)</name>
        <dbReference type="ChEBI" id="CHEBI:29035"/>
        <label>1</label>
    </ligand>
</feature>
<feature type="binding site" evidence="3">
    <location>
        <position position="138"/>
    </location>
    <ligand>
        <name>Mn(2+)</name>
        <dbReference type="ChEBI" id="CHEBI:29035"/>
        <label>1</label>
    </ligand>
</feature>
<comment type="similarity">
    <text evidence="4">Belongs to the arginase family.</text>
</comment>
<dbReference type="Pfam" id="PF00491">
    <property type="entry name" value="Arginase"/>
    <property type="match status" value="1"/>
</dbReference>
<dbReference type="PANTHER" id="PTHR11358:SF26">
    <property type="entry name" value="GUANIDINO ACID HYDROLASE, MITOCHONDRIAL"/>
    <property type="match status" value="1"/>
</dbReference>
<evidence type="ECO:0000313" key="6">
    <source>
        <dbReference type="Proteomes" id="UP000528432"/>
    </source>
</evidence>
<reference evidence="5 6" key="1">
    <citation type="submission" date="2020-05" db="EMBL/GenBank/DDBJ databases">
        <title>Draft genome sequence of Clostridium cochlearium strain AGROS13 isolated from a sheep dairy farm in New Zealand.</title>
        <authorList>
            <person name="Gupta T.B."/>
            <person name="Jauregui R."/>
            <person name="Risson A.N."/>
            <person name="Brightwell G."/>
            <person name="Maclean P."/>
        </authorList>
    </citation>
    <scope>NUCLEOTIDE SEQUENCE [LARGE SCALE GENOMIC DNA]</scope>
    <source>
        <strain evidence="5 6">AGROS13</strain>
    </source>
</reference>
<accession>A0A7Y4DEI7</accession>
<dbReference type="PIRSF" id="PIRSF036979">
    <property type="entry name" value="Arginase"/>
    <property type="match status" value="1"/>
</dbReference>
<keyword evidence="3" id="KW-0464">Manganese</keyword>
<dbReference type="InterPro" id="IPR023696">
    <property type="entry name" value="Ureohydrolase_dom_sf"/>
</dbReference>
<evidence type="ECO:0000313" key="5">
    <source>
        <dbReference type="EMBL" id="NOH16935.1"/>
    </source>
</evidence>
<dbReference type="PANTHER" id="PTHR11358">
    <property type="entry name" value="ARGINASE/AGMATINASE"/>
    <property type="match status" value="1"/>
</dbReference>
<evidence type="ECO:0000256" key="4">
    <source>
        <dbReference type="PROSITE-ProRule" id="PRU00742"/>
    </source>
</evidence>
<gene>
    <name evidence="5" type="ORF">HMJ28_11200</name>
</gene>
<dbReference type="AlphaFoldDB" id="A0A7Y4DEI7"/>
<dbReference type="Gene3D" id="3.40.800.10">
    <property type="entry name" value="Ureohydrolase domain"/>
    <property type="match status" value="1"/>
</dbReference>
<dbReference type="InterPro" id="IPR006035">
    <property type="entry name" value="Ureohydrolase"/>
</dbReference>
<feature type="binding site" evidence="3">
    <location>
        <position position="166"/>
    </location>
    <ligand>
        <name>Mn(2+)</name>
        <dbReference type="ChEBI" id="CHEBI:29035"/>
        <label>1</label>
    </ligand>
</feature>
<feature type="binding site" evidence="3">
    <location>
        <position position="164"/>
    </location>
    <ligand>
        <name>Mn(2+)</name>
        <dbReference type="ChEBI" id="CHEBI:29035"/>
        <label>1</label>
    </ligand>
</feature>
<dbReference type="SUPFAM" id="SSF52768">
    <property type="entry name" value="Arginase/deacetylase"/>
    <property type="match status" value="1"/>
</dbReference>
<keyword evidence="2" id="KW-0378">Hydrolase</keyword>
<feature type="binding site" evidence="3">
    <location>
        <position position="257"/>
    </location>
    <ligand>
        <name>Mn(2+)</name>
        <dbReference type="ChEBI" id="CHEBI:29035"/>
        <label>1</label>
    </ligand>
</feature>
<dbReference type="GO" id="GO:0008783">
    <property type="term" value="F:agmatinase activity"/>
    <property type="evidence" value="ECO:0007669"/>
    <property type="project" value="TreeGrafter"/>
</dbReference>
<comment type="caution">
    <text evidence="5">The sequence shown here is derived from an EMBL/GenBank/DDBJ whole genome shotgun (WGS) entry which is preliminary data.</text>
</comment>
<dbReference type="GO" id="GO:0033389">
    <property type="term" value="P:putrescine biosynthetic process from arginine, via agmatine"/>
    <property type="evidence" value="ECO:0007669"/>
    <property type="project" value="TreeGrafter"/>
</dbReference>